<evidence type="ECO:0000313" key="1">
    <source>
        <dbReference type="EMBL" id="EED65654.1"/>
    </source>
</evidence>
<protein>
    <submittedName>
        <fullName evidence="1">Uncharacterized protein</fullName>
    </submittedName>
</protein>
<comment type="caution">
    <text evidence="1">The sequence shown here is derived from an EMBL/GenBank/DDBJ whole genome shotgun (WGS) entry which is preliminary data.</text>
</comment>
<accession>B7WUH0</accession>
<dbReference type="Proteomes" id="UP000003039">
    <property type="component" value="Unassembled WGS sequence"/>
</dbReference>
<proteinExistence type="predicted"/>
<reference evidence="1 2" key="1">
    <citation type="journal article" date="2004" name="Appl. Environ. Microbiol.">
        <title>Mineralization of individual congeners of linear alkylbenzenesulfonate by defined pairs of heterotrophic bacteria.</title>
        <authorList>
            <person name="Schleheck D."/>
            <person name="Knepper T.P."/>
            <person name="Fischer K."/>
            <person name="Cook A.M."/>
        </authorList>
    </citation>
    <scope>NUCLEOTIDE SEQUENCE [LARGE SCALE GENOMIC DNA]</scope>
    <source>
        <strain evidence="2">DSM 14576 / KF-1</strain>
    </source>
</reference>
<gene>
    <name evidence="1" type="ORF">CtesDRAFT_PD0600</name>
</gene>
<dbReference type="EMBL" id="AAUJ02000001">
    <property type="protein sequence ID" value="EED65654.1"/>
    <property type="molecule type" value="Genomic_DNA"/>
</dbReference>
<evidence type="ECO:0000313" key="2">
    <source>
        <dbReference type="Proteomes" id="UP000003039"/>
    </source>
</evidence>
<dbReference type="OrthoDB" id="9905959at2"/>
<dbReference type="AlphaFoldDB" id="B7WUH0"/>
<sequence length="123" mass="13498">MIAAVGRPVVSETRLNDGKGYSFLTDKCGRSVCGPDFGLEFRRGRVNVYWEFFRDDDGETFEAKNAENLQLASQVLTYALGEDSARQLLESAKNGDPVRDGKFAGKRVGLSTGPTSTLVQIFL</sequence>
<organism evidence="1 2">
    <name type="scientific">Comamonas testosteroni (strain DSM 14576 / KF-1)</name>
    <name type="common">Pseudomonas testosteroni</name>
    <dbReference type="NCBI Taxonomy" id="399795"/>
    <lineage>
        <taxon>Bacteria</taxon>
        <taxon>Pseudomonadati</taxon>
        <taxon>Pseudomonadota</taxon>
        <taxon>Betaproteobacteria</taxon>
        <taxon>Burkholderiales</taxon>
        <taxon>Comamonadaceae</taxon>
        <taxon>Comamonas</taxon>
    </lineage>
</organism>
<name>B7WUH0_COMTK</name>